<keyword evidence="2" id="KW-1185">Reference proteome</keyword>
<dbReference type="EMBL" id="JAUTXU010000008">
    <property type="protein sequence ID" value="KAK3723755.1"/>
    <property type="molecule type" value="Genomic_DNA"/>
</dbReference>
<accession>A0ACC3NVK6</accession>
<comment type="caution">
    <text evidence="1">The sequence shown here is derived from an EMBL/GenBank/DDBJ whole genome shotgun (WGS) entry which is preliminary data.</text>
</comment>
<evidence type="ECO:0000313" key="2">
    <source>
        <dbReference type="Proteomes" id="UP001281147"/>
    </source>
</evidence>
<evidence type="ECO:0000313" key="1">
    <source>
        <dbReference type="EMBL" id="KAK3723755.1"/>
    </source>
</evidence>
<organism evidence="1 2">
    <name type="scientific">Vermiconidia calcicola</name>
    <dbReference type="NCBI Taxonomy" id="1690605"/>
    <lineage>
        <taxon>Eukaryota</taxon>
        <taxon>Fungi</taxon>
        <taxon>Dikarya</taxon>
        <taxon>Ascomycota</taxon>
        <taxon>Pezizomycotina</taxon>
        <taxon>Dothideomycetes</taxon>
        <taxon>Dothideomycetidae</taxon>
        <taxon>Mycosphaerellales</taxon>
        <taxon>Extremaceae</taxon>
        <taxon>Vermiconidia</taxon>
    </lineage>
</organism>
<name>A0ACC3NVK6_9PEZI</name>
<reference evidence="1" key="1">
    <citation type="submission" date="2023-07" db="EMBL/GenBank/DDBJ databases">
        <title>Black Yeasts Isolated from many extreme environments.</title>
        <authorList>
            <person name="Coleine C."/>
            <person name="Stajich J.E."/>
            <person name="Selbmann L."/>
        </authorList>
    </citation>
    <scope>NUCLEOTIDE SEQUENCE</scope>
    <source>
        <strain evidence="1">CCFEE 5714</strain>
    </source>
</reference>
<gene>
    <name evidence="1" type="ORF">LTR37_001636</name>
</gene>
<sequence>MSARSLDDTPPRSSNYARLPPSPPLSPKSKGSSASLPAVDRVLGTLRLLRAGKLGEEGGDWRSFCLSSAEYEDLQRRLQAEEGGLWEWYERKARWDWEPAEEVAAEETSGSREGRQKGRLILRMPTALHERFIALVEDAIVSGIDQLASKLADSEDGKAVAAELNEIYKGRSTTLSLHPPSIENSSQESCATSPVRRSPDATFYHPSQPLLPCLVLEVSYSQQRKDLPRLAESYVVDSAHAVRCVVGLDVVYPEKKKGRKEEKEATVSVWRPGVERDGEGEEVGVCRTDIDALPFRDSEGVACDGALTLSISDFLPLAIISTLPPSSREDALTIPFPTLSSFLTTAEKTQTTPTTTPPSSITAPKRFRKRKRTPSQELSDGREAEYLRNEQEELTRGGKVDGEWRARSRRRTGDGDVAEVVVRRRSTRRRTGGRDAKKGG</sequence>
<dbReference type="Proteomes" id="UP001281147">
    <property type="component" value="Unassembled WGS sequence"/>
</dbReference>
<proteinExistence type="predicted"/>
<protein>
    <submittedName>
        <fullName evidence="1">Uncharacterized protein</fullName>
    </submittedName>
</protein>